<evidence type="ECO:0000256" key="1">
    <source>
        <dbReference type="SAM" id="MobiDB-lite"/>
    </source>
</evidence>
<accession>A0ABN1VG95</accession>
<gene>
    <name evidence="2" type="ORF">GCM10009675_28900</name>
</gene>
<dbReference type="RefSeq" id="WP_344072815.1">
    <property type="nucleotide sequence ID" value="NZ_BAAALM010000008.1"/>
</dbReference>
<feature type="region of interest" description="Disordered" evidence="1">
    <location>
        <begin position="119"/>
        <end position="159"/>
    </location>
</feature>
<comment type="caution">
    <text evidence="2">The sequence shown here is derived from an EMBL/GenBank/DDBJ whole genome shotgun (WGS) entry which is preliminary data.</text>
</comment>
<organism evidence="2 3">
    <name type="scientific">Prauserella alba</name>
    <dbReference type="NCBI Taxonomy" id="176898"/>
    <lineage>
        <taxon>Bacteria</taxon>
        <taxon>Bacillati</taxon>
        <taxon>Actinomycetota</taxon>
        <taxon>Actinomycetes</taxon>
        <taxon>Pseudonocardiales</taxon>
        <taxon>Pseudonocardiaceae</taxon>
        <taxon>Prauserella</taxon>
    </lineage>
</organism>
<evidence type="ECO:0000313" key="3">
    <source>
        <dbReference type="Proteomes" id="UP001500467"/>
    </source>
</evidence>
<dbReference type="Proteomes" id="UP001500467">
    <property type="component" value="Unassembled WGS sequence"/>
</dbReference>
<reference evidence="2 3" key="1">
    <citation type="journal article" date="2019" name="Int. J. Syst. Evol. Microbiol.">
        <title>The Global Catalogue of Microorganisms (GCM) 10K type strain sequencing project: providing services to taxonomists for standard genome sequencing and annotation.</title>
        <authorList>
            <consortium name="The Broad Institute Genomics Platform"/>
            <consortium name="The Broad Institute Genome Sequencing Center for Infectious Disease"/>
            <person name="Wu L."/>
            <person name="Ma J."/>
        </authorList>
    </citation>
    <scope>NUCLEOTIDE SEQUENCE [LARGE SCALE GENOMIC DNA]</scope>
    <source>
        <strain evidence="2 3">JCM 13022</strain>
    </source>
</reference>
<evidence type="ECO:0000313" key="2">
    <source>
        <dbReference type="EMBL" id="GAA1207625.1"/>
    </source>
</evidence>
<dbReference type="EMBL" id="BAAALM010000008">
    <property type="protein sequence ID" value="GAA1207625.1"/>
    <property type="molecule type" value="Genomic_DNA"/>
</dbReference>
<name>A0ABN1VG95_9PSEU</name>
<protein>
    <submittedName>
        <fullName evidence="2">Uncharacterized protein</fullName>
    </submittedName>
</protein>
<sequence length="159" mass="16929">MRSGRPDVQSSPDMMEARRALEAALDDVASDIRTSEDILSQVNDEAAGRTDEEIDLFVSYVTGVGNTPEWDAVAARVASGEIEWGSVANGSLASDRGVVEAFRSNPRISTPEQMDAIVGQVSTGLGGENPSKSGGPDESNRKSTPVDDDDYFDSSPWFG</sequence>
<proteinExistence type="predicted"/>
<keyword evidence="3" id="KW-1185">Reference proteome</keyword>